<evidence type="ECO:0000313" key="5">
    <source>
        <dbReference type="EMBL" id="JAC04058.1"/>
    </source>
</evidence>
<dbReference type="GO" id="GO:0005759">
    <property type="term" value="C:mitochondrial matrix"/>
    <property type="evidence" value="ECO:0007669"/>
    <property type="project" value="TreeGrafter"/>
</dbReference>
<dbReference type="OrthoDB" id="10064535at2759"/>
<dbReference type="EMBL" id="CAJHJT010000001">
    <property type="protein sequence ID" value="CAD6991676.1"/>
    <property type="molecule type" value="Genomic_DNA"/>
</dbReference>
<evidence type="ECO:0000313" key="6">
    <source>
        <dbReference type="Proteomes" id="UP000606786"/>
    </source>
</evidence>
<comment type="similarity">
    <text evidence="1">Belongs to the mTERF family.</text>
</comment>
<proteinExistence type="evidence at transcript level"/>
<protein>
    <submittedName>
        <fullName evidence="4">(Mediterranean fruit fly) hypothetical protein</fullName>
    </submittedName>
</protein>
<dbReference type="EMBL" id="GAMC01002498">
    <property type="protein sequence ID" value="JAC04058.1"/>
    <property type="molecule type" value="mRNA"/>
</dbReference>
<reference evidence="5" key="2">
    <citation type="journal article" date="2014" name="BMC Genomics">
        <title>A genomic perspective to assessing quality of mass-reared SIT flies used in Mediterranean fruit fly (Ceratitis capitata) eradication in California.</title>
        <authorList>
            <person name="Calla B."/>
            <person name="Hall B."/>
            <person name="Hou S."/>
            <person name="Geib S.M."/>
        </authorList>
    </citation>
    <scope>NUCLEOTIDE SEQUENCE</scope>
</reference>
<accession>W8BXM5</accession>
<gene>
    <name evidence="4" type="ORF">CCAP1982_LOCUS589</name>
</gene>
<dbReference type="GO" id="GO:0003676">
    <property type="term" value="F:nucleic acid binding"/>
    <property type="evidence" value="ECO:0007669"/>
    <property type="project" value="InterPro"/>
</dbReference>
<dbReference type="InterPro" id="IPR038538">
    <property type="entry name" value="MTERF_sf"/>
</dbReference>
<dbReference type="PANTHER" id="PTHR15437">
    <property type="entry name" value="TRANSCRIPTION TERMINATION FACTOR, MITOCHONDRIAL"/>
    <property type="match status" value="1"/>
</dbReference>
<dbReference type="SMART" id="SM00733">
    <property type="entry name" value="Mterf"/>
    <property type="match status" value="4"/>
</dbReference>
<evidence type="ECO:0000256" key="2">
    <source>
        <dbReference type="ARBA" id="ARBA00022946"/>
    </source>
</evidence>
<reference evidence="5" key="1">
    <citation type="submission" date="2013-07" db="EMBL/GenBank/DDBJ databases">
        <authorList>
            <person name="Geib S."/>
        </authorList>
    </citation>
    <scope>NUCLEOTIDE SEQUENCE</scope>
</reference>
<dbReference type="PANTHER" id="PTHR15437:SF7">
    <property type="entry name" value="TRANSCRIPTION TERMINATION FACTOR 5, MITOCHONDRIAL"/>
    <property type="match status" value="1"/>
</dbReference>
<evidence type="ECO:0000313" key="4">
    <source>
        <dbReference type="EMBL" id="CAD6991676.1"/>
    </source>
</evidence>
<evidence type="ECO:0000256" key="3">
    <source>
        <dbReference type="SAM" id="MobiDB-lite"/>
    </source>
</evidence>
<dbReference type="Gene3D" id="1.25.70.10">
    <property type="entry name" value="Transcription termination factor 3, mitochondrial"/>
    <property type="match status" value="1"/>
</dbReference>
<feature type="region of interest" description="Disordered" evidence="3">
    <location>
        <begin position="548"/>
        <end position="568"/>
    </location>
</feature>
<name>W8BXM5_CERCA</name>
<keyword evidence="2" id="KW-0809">Transit peptide</keyword>
<feature type="compositionally biased region" description="Low complexity" evidence="3">
    <location>
        <begin position="555"/>
        <end position="568"/>
    </location>
</feature>
<organism evidence="5">
    <name type="scientific">Ceratitis capitata</name>
    <name type="common">Mediterranean fruit fly</name>
    <name type="synonym">Tephritis capitata</name>
    <dbReference type="NCBI Taxonomy" id="7213"/>
    <lineage>
        <taxon>Eukaryota</taxon>
        <taxon>Metazoa</taxon>
        <taxon>Ecdysozoa</taxon>
        <taxon>Arthropoda</taxon>
        <taxon>Hexapoda</taxon>
        <taxon>Insecta</taxon>
        <taxon>Pterygota</taxon>
        <taxon>Neoptera</taxon>
        <taxon>Endopterygota</taxon>
        <taxon>Diptera</taxon>
        <taxon>Brachycera</taxon>
        <taxon>Muscomorpha</taxon>
        <taxon>Tephritoidea</taxon>
        <taxon>Tephritidae</taxon>
        <taxon>Ceratitis</taxon>
        <taxon>Ceratitis</taxon>
    </lineage>
</organism>
<evidence type="ECO:0000256" key="1">
    <source>
        <dbReference type="ARBA" id="ARBA00007692"/>
    </source>
</evidence>
<sequence length="568" mass="65607">MLRSNKNITSEILKQFKLGAQNVLAQYKLSSKPAKKSLLKNSKEFDVPLEDPINAYFLKTQIGSTYHKWNAVLAKNPELKSIKRQDAVNTANSLMKLNFDAEDIISKPLVLYQNALTVKNRYEVLDECGFKPVTLLIISKYVTVINKSVSMLKSFRYIPFDTNVLENLCNCLTDIDLSAKDFQTINDEMLLKYLRECLLNVYLRQTLDMNDDDIKKLWKVYGRVRHRSFKSVQSVLQMLLRELQFPKERIIKNAFLLHGDAENMRRIIAEIPTIDGQDMRDIVYRRPKILMSSCDGLLKTLEYVKAYGINESAVTRCLEVLTLGSDTVLERLKDMNSIDEFKVLATNPRILRLVHYQNKARVRLEYLNQLKVRCASLHILSGGSEKFAKFAREGSDRTKGRDVVVYLANILKKEENGIRALLSRHPNWCHIPVLQVKQCFDFLLSKKFPISAISDNIHLLLYPIQRIEEKLAELHESEFIEELHLPVNSIYDLDNNELLTLILYLIECEFHFTGDGIWTEQQIQPVENFNNLLPDFPESLNKIYKYGMKPGGRTNGSTTERTETSTTH</sequence>
<dbReference type="AlphaFoldDB" id="W8BXM5"/>
<dbReference type="KEGG" id="ccat:101463140"/>
<dbReference type="GO" id="GO:0006393">
    <property type="term" value="P:termination of mitochondrial transcription"/>
    <property type="evidence" value="ECO:0007669"/>
    <property type="project" value="TreeGrafter"/>
</dbReference>
<dbReference type="InterPro" id="IPR003690">
    <property type="entry name" value="MTERF"/>
</dbReference>
<dbReference type="Proteomes" id="UP000606786">
    <property type="component" value="Unassembled WGS sequence"/>
</dbReference>
<reference evidence="4" key="3">
    <citation type="submission" date="2020-11" db="EMBL/GenBank/DDBJ databases">
        <authorList>
            <person name="Whitehead M."/>
        </authorList>
    </citation>
    <scope>NUCLEOTIDE SEQUENCE</scope>
    <source>
        <strain evidence="4">EGII</strain>
    </source>
</reference>
<keyword evidence="6" id="KW-1185">Reference proteome</keyword>